<evidence type="ECO:0000313" key="3">
    <source>
        <dbReference type="Proteomes" id="UP000188235"/>
    </source>
</evidence>
<feature type="region of interest" description="Disordered" evidence="1">
    <location>
        <begin position="262"/>
        <end position="294"/>
    </location>
</feature>
<feature type="compositionally biased region" description="Basic and acidic residues" evidence="1">
    <location>
        <begin position="358"/>
        <end position="370"/>
    </location>
</feature>
<feature type="compositionally biased region" description="Polar residues" evidence="1">
    <location>
        <begin position="545"/>
        <end position="558"/>
    </location>
</feature>
<dbReference type="KEGG" id="tfa:BW733_08590"/>
<feature type="region of interest" description="Disordered" evidence="1">
    <location>
        <begin position="310"/>
        <end position="593"/>
    </location>
</feature>
<dbReference type="STRING" id="399497.BW733_08590"/>
<feature type="compositionally biased region" description="Polar residues" evidence="1">
    <location>
        <begin position="283"/>
        <end position="294"/>
    </location>
</feature>
<accession>A0A1Q2CXS1</accession>
<sequence>MEARTLIEGRAAAQRLIAGDETRRRGEAQVIAALCDLAETYGLDEADLLDSLAERRVRVGGEGTPSVSEHLRLEIAGLLGCTPAAATGRLADAINLKYRHPRLYEAVQLLEIDAARALKAAARCCDLHPALADPVTSRWLRRQQGLGWSAAFTLLDKLIIQADTALAAEKERKARADRGVWTWGLFDGVMNLTGRLDVLDAQLLESRLDQVAALLEARYPTLTHSQRRAKALTLDPRLAASLLDGAPQPGLPLDPTCGCSATPAQVASNPPELGPVPADSGAPSHQTAGPNCYPPTTSVFVGSARAAPQPFMHSGLPDLPSAPRSPVRTTATGPESTGPAERPTRPARPPAAWGLETTGRDGPRSHRPDAEPGGSAPARPRLADPAPARPLEPRGPTVEPANAAHPTGTPRHAGRPAVTPSEVAGGWPDSATDAGTAKAAVSGCGPASAPIQPAEPAAGSVAEPSGASNARPGPTDDGSTLPARGPARPPRSSDVTAAAAEASVQGGQLSSRDPGIPTPQAPVPGKQLPPTADIPSQAAPVEAEQLSTNHAQAPSHTAQVHGGLWSPNQAEAPCPAAPVHGDQRPPNHTGVPTPAAPVLHLNVHLKADSLGHLDGAARVERAGHITTALLAELLGELALDVRVQPVIDLPRMAPADRYEPTPRMRRAVQLAFPTEPFPFSNRSTTGSGSAGLPFSTRRTSGVDLDHTEPYRPGAKDQTRIGNLAPLSRGVHRAKTAGFWVLDQPSPGQLVWTSPLGYRYDVTEIGTRRQAAQAVDQTA</sequence>
<evidence type="ECO:0000313" key="2">
    <source>
        <dbReference type="EMBL" id="AQP50880.1"/>
    </source>
</evidence>
<dbReference type="RefSeq" id="WP_077349647.1">
    <property type="nucleotide sequence ID" value="NZ_CP019607.1"/>
</dbReference>
<dbReference type="OrthoDB" id="3790359at2"/>
<feature type="compositionally biased region" description="Low complexity" evidence="1">
    <location>
        <begin position="376"/>
        <end position="386"/>
    </location>
</feature>
<gene>
    <name evidence="2" type="ORF">BW733_08590</name>
</gene>
<dbReference type="EMBL" id="CP019607">
    <property type="protein sequence ID" value="AQP50880.1"/>
    <property type="molecule type" value="Genomic_DNA"/>
</dbReference>
<dbReference type="AlphaFoldDB" id="A0A1Q2CXS1"/>
<dbReference type="Proteomes" id="UP000188235">
    <property type="component" value="Chromosome"/>
</dbReference>
<proteinExistence type="predicted"/>
<feature type="region of interest" description="Disordered" evidence="1">
    <location>
        <begin position="676"/>
        <end position="719"/>
    </location>
</feature>
<name>A0A1Q2CXS1_9ACTN</name>
<evidence type="ECO:0000256" key="1">
    <source>
        <dbReference type="SAM" id="MobiDB-lite"/>
    </source>
</evidence>
<protein>
    <recommendedName>
        <fullName evidence="4">DUF222 domain-containing protein</fullName>
    </recommendedName>
</protein>
<feature type="compositionally biased region" description="Basic and acidic residues" evidence="1">
    <location>
        <begin position="703"/>
        <end position="718"/>
    </location>
</feature>
<organism evidence="2 3">
    <name type="scientific">Tessaracoccus flavescens</name>
    <dbReference type="NCBI Taxonomy" id="399497"/>
    <lineage>
        <taxon>Bacteria</taxon>
        <taxon>Bacillati</taxon>
        <taxon>Actinomycetota</taxon>
        <taxon>Actinomycetes</taxon>
        <taxon>Propionibacteriales</taxon>
        <taxon>Propionibacteriaceae</taxon>
        <taxon>Tessaracoccus</taxon>
    </lineage>
</organism>
<keyword evidence="3" id="KW-1185">Reference proteome</keyword>
<reference evidence="2 3" key="1">
    <citation type="journal article" date="2008" name="Int. J. Syst. Evol. Microbiol.">
        <title>Tessaracoccus flavescens sp. nov., isolated from marine sediment.</title>
        <authorList>
            <person name="Lee D.W."/>
            <person name="Lee S.D."/>
        </authorList>
    </citation>
    <scope>NUCLEOTIDE SEQUENCE [LARGE SCALE GENOMIC DNA]</scope>
    <source>
        <strain evidence="2 3">SST-39T</strain>
    </source>
</reference>
<evidence type="ECO:0008006" key="4">
    <source>
        <dbReference type="Google" id="ProtNLM"/>
    </source>
</evidence>